<sequence length="310" mass="36415">MTPTFSIIIPHKEIPDLLMRCLKSIPVSEDIQVIVVDDNSADADTYLERYPELSRPYLVFVRTTKGGGAGYARNVALEHAEGRWILFADADDFFVDDLNEIICSYVGSEADVIYFRKRSVLSEDIGVENNRSSYIDKIIDQYLTDGDEYPVRFKLPTPWGKMIKRDLLVKHSIRFDEIVYSADVFFSLLVGYYAETINVVNRVLYVVTYRSDSLSADFCSKPGELEQRAEVAFRCDIFMLQNGFCRERMSRCYLTKLYNQDRKLFKEFFFKLDEIYPSKWSALRDISRNKSWRFKIKFYLYSLLVWIRIR</sequence>
<accession>A0A1M6V2L2</accession>
<feature type="domain" description="Glycosyltransferase 2-like" evidence="1">
    <location>
        <begin position="6"/>
        <end position="120"/>
    </location>
</feature>
<organism evidence="2 3">
    <name type="scientific">Xylanibacter ruminicola</name>
    <name type="common">Prevotella ruminicola</name>
    <dbReference type="NCBI Taxonomy" id="839"/>
    <lineage>
        <taxon>Bacteria</taxon>
        <taxon>Pseudomonadati</taxon>
        <taxon>Bacteroidota</taxon>
        <taxon>Bacteroidia</taxon>
        <taxon>Bacteroidales</taxon>
        <taxon>Prevotellaceae</taxon>
        <taxon>Xylanibacter</taxon>
    </lineage>
</organism>
<protein>
    <submittedName>
        <fullName evidence="2">Glycosyltransferase involved in cell wall bisynthesis</fullName>
    </submittedName>
</protein>
<dbReference type="CDD" id="cd00761">
    <property type="entry name" value="Glyco_tranf_GTA_type"/>
    <property type="match status" value="1"/>
</dbReference>
<keyword evidence="2" id="KW-0808">Transferase</keyword>
<dbReference type="AlphaFoldDB" id="A0A1M6V2L2"/>
<name>A0A1M6V2L2_XYLRU</name>
<evidence type="ECO:0000313" key="2">
    <source>
        <dbReference type="EMBL" id="SHK75621.1"/>
    </source>
</evidence>
<dbReference type="PANTHER" id="PTHR22916">
    <property type="entry name" value="GLYCOSYLTRANSFERASE"/>
    <property type="match status" value="1"/>
</dbReference>
<dbReference type="EMBL" id="FRBD01000011">
    <property type="protein sequence ID" value="SHK75621.1"/>
    <property type="molecule type" value="Genomic_DNA"/>
</dbReference>
<dbReference type="GO" id="GO:0016758">
    <property type="term" value="F:hexosyltransferase activity"/>
    <property type="evidence" value="ECO:0007669"/>
    <property type="project" value="UniProtKB-ARBA"/>
</dbReference>
<dbReference type="Pfam" id="PF00535">
    <property type="entry name" value="Glycos_transf_2"/>
    <property type="match status" value="1"/>
</dbReference>
<evidence type="ECO:0000313" key="3">
    <source>
        <dbReference type="Proteomes" id="UP000184130"/>
    </source>
</evidence>
<dbReference type="PANTHER" id="PTHR22916:SF3">
    <property type="entry name" value="UDP-GLCNAC:BETAGAL BETA-1,3-N-ACETYLGLUCOSAMINYLTRANSFERASE-LIKE PROTEIN 1"/>
    <property type="match status" value="1"/>
</dbReference>
<proteinExistence type="predicted"/>
<dbReference type="InterPro" id="IPR001173">
    <property type="entry name" value="Glyco_trans_2-like"/>
</dbReference>
<dbReference type="Proteomes" id="UP000184130">
    <property type="component" value="Unassembled WGS sequence"/>
</dbReference>
<dbReference type="Gene3D" id="3.90.550.10">
    <property type="entry name" value="Spore Coat Polysaccharide Biosynthesis Protein SpsA, Chain A"/>
    <property type="match status" value="1"/>
</dbReference>
<dbReference type="SUPFAM" id="SSF53448">
    <property type="entry name" value="Nucleotide-diphospho-sugar transferases"/>
    <property type="match status" value="1"/>
</dbReference>
<dbReference type="InterPro" id="IPR029044">
    <property type="entry name" value="Nucleotide-diphossugar_trans"/>
</dbReference>
<gene>
    <name evidence="2" type="ORF">SAMN05216463_11187</name>
</gene>
<evidence type="ECO:0000259" key="1">
    <source>
        <dbReference type="Pfam" id="PF00535"/>
    </source>
</evidence>
<reference evidence="2 3" key="1">
    <citation type="submission" date="2016-11" db="EMBL/GenBank/DDBJ databases">
        <authorList>
            <person name="Jaros S."/>
            <person name="Januszkiewicz K."/>
            <person name="Wedrychowicz H."/>
        </authorList>
    </citation>
    <scope>NUCLEOTIDE SEQUENCE [LARGE SCALE GENOMIC DNA]</scope>
    <source>
        <strain evidence="2 3">KHT3</strain>
    </source>
</reference>
<dbReference type="RefSeq" id="WP_175549452.1">
    <property type="nucleotide sequence ID" value="NZ_FRBD01000011.1"/>
</dbReference>